<dbReference type="InterPro" id="IPR011006">
    <property type="entry name" value="CheY-like_superfamily"/>
</dbReference>
<feature type="domain" description="HPt" evidence="6">
    <location>
        <begin position="171"/>
        <end position="268"/>
    </location>
</feature>
<dbReference type="Pfam" id="PF01627">
    <property type="entry name" value="Hpt"/>
    <property type="match status" value="1"/>
</dbReference>
<gene>
    <name evidence="7" type="ORF">J3U87_09115</name>
</gene>
<dbReference type="Gene3D" id="1.20.120.160">
    <property type="entry name" value="HPT domain"/>
    <property type="match status" value="1"/>
</dbReference>
<evidence type="ECO:0000313" key="7">
    <source>
        <dbReference type="EMBL" id="QTD52621.1"/>
    </source>
</evidence>
<feature type="modified residue" description="4-aspartylphosphate" evidence="4">
    <location>
        <position position="58"/>
    </location>
</feature>
<accession>A0A8A4TU47</accession>
<dbReference type="PANTHER" id="PTHR44591:SF14">
    <property type="entry name" value="PROTEIN PILG"/>
    <property type="match status" value="1"/>
</dbReference>
<dbReference type="SMART" id="SM00073">
    <property type="entry name" value="HPT"/>
    <property type="match status" value="1"/>
</dbReference>
<evidence type="ECO:0000259" key="5">
    <source>
        <dbReference type="PROSITE" id="PS50110"/>
    </source>
</evidence>
<evidence type="ECO:0000256" key="4">
    <source>
        <dbReference type="PROSITE-ProRule" id="PRU00169"/>
    </source>
</evidence>
<dbReference type="Gene3D" id="3.40.50.2300">
    <property type="match status" value="1"/>
</dbReference>
<keyword evidence="1 4" id="KW-0597">Phosphoprotein</keyword>
<dbReference type="Proteomes" id="UP000663929">
    <property type="component" value="Chromosome"/>
</dbReference>
<evidence type="ECO:0000256" key="3">
    <source>
        <dbReference type="PROSITE-ProRule" id="PRU00110"/>
    </source>
</evidence>
<dbReference type="SUPFAM" id="SSF52172">
    <property type="entry name" value="CheY-like"/>
    <property type="match status" value="1"/>
</dbReference>
<protein>
    <submittedName>
        <fullName evidence="7">Response regulator</fullName>
    </submittedName>
</protein>
<dbReference type="GO" id="GO:0000160">
    <property type="term" value="P:phosphorelay signal transduction system"/>
    <property type="evidence" value="ECO:0007669"/>
    <property type="project" value="UniProtKB-KW"/>
</dbReference>
<keyword evidence="8" id="KW-1185">Reference proteome</keyword>
<dbReference type="AlphaFoldDB" id="A0A8A4TU47"/>
<reference evidence="7" key="1">
    <citation type="submission" date="2021-03" db="EMBL/GenBank/DDBJ databases">
        <title>Acanthopleuribacteraceae sp. M133.</title>
        <authorList>
            <person name="Wang G."/>
        </authorList>
    </citation>
    <scope>NUCLEOTIDE SEQUENCE</scope>
    <source>
        <strain evidence="7">M133</strain>
    </source>
</reference>
<evidence type="ECO:0000256" key="2">
    <source>
        <dbReference type="ARBA" id="ARBA00023012"/>
    </source>
</evidence>
<feature type="modified residue" description="Phosphohistidine" evidence="3">
    <location>
        <position position="210"/>
    </location>
</feature>
<sequence length="273" mass="30092">MSKVVLVDDSRLAGVVVQRILEPVGIECVHVRSAFELLGLKGKVSVFHKFKPSVILLDIVMPDMDGLDVLRRLKARSDVTDIPVIMLTSASSERNVLESLEMGAAGFIAKPIAADKLLGEMARTARDGGDQALAKCLADFLDPERRAEENLEAYRVGAANLNYLNEILDGDEELMEEMVQVFVESCTEQIAAIAKAIKDEDGDQIRRAAHTFKGSVGNFGAPLIHDLAFEIEKAGTNEEIEPAHQHFDKMVPMVEEIHEDLSDWLDARLKQKG</sequence>
<keyword evidence="2" id="KW-0902">Two-component regulatory system</keyword>
<dbReference type="PROSITE" id="PS50894">
    <property type="entry name" value="HPT"/>
    <property type="match status" value="1"/>
</dbReference>
<proteinExistence type="predicted"/>
<evidence type="ECO:0000313" key="8">
    <source>
        <dbReference type="Proteomes" id="UP000663929"/>
    </source>
</evidence>
<organism evidence="7 8">
    <name type="scientific">Sulfidibacter corallicola</name>
    <dbReference type="NCBI Taxonomy" id="2818388"/>
    <lineage>
        <taxon>Bacteria</taxon>
        <taxon>Pseudomonadati</taxon>
        <taxon>Acidobacteriota</taxon>
        <taxon>Holophagae</taxon>
        <taxon>Acanthopleuribacterales</taxon>
        <taxon>Acanthopleuribacteraceae</taxon>
        <taxon>Sulfidibacter</taxon>
    </lineage>
</organism>
<evidence type="ECO:0000256" key="1">
    <source>
        <dbReference type="ARBA" id="ARBA00022553"/>
    </source>
</evidence>
<dbReference type="EMBL" id="CP071793">
    <property type="protein sequence ID" value="QTD52621.1"/>
    <property type="molecule type" value="Genomic_DNA"/>
</dbReference>
<evidence type="ECO:0000259" key="6">
    <source>
        <dbReference type="PROSITE" id="PS50894"/>
    </source>
</evidence>
<name>A0A8A4TU47_SULCO</name>
<dbReference type="CDD" id="cd00088">
    <property type="entry name" value="HPT"/>
    <property type="match status" value="1"/>
</dbReference>
<feature type="domain" description="Response regulatory" evidence="5">
    <location>
        <begin position="3"/>
        <end position="125"/>
    </location>
</feature>
<dbReference type="PANTHER" id="PTHR44591">
    <property type="entry name" value="STRESS RESPONSE REGULATOR PROTEIN 1"/>
    <property type="match status" value="1"/>
</dbReference>
<dbReference type="InterPro" id="IPR001789">
    <property type="entry name" value="Sig_transdc_resp-reg_receiver"/>
</dbReference>
<dbReference type="KEGG" id="scor:J3U87_09115"/>
<dbReference type="SUPFAM" id="SSF47226">
    <property type="entry name" value="Histidine-containing phosphotransfer domain, HPT domain"/>
    <property type="match status" value="1"/>
</dbReference>
<dbReference type="SMART" id="SM00448">
    <property type="entry name" value="REC"/>
    <property type="match status" value="1"/>
</dbReference>
<dbReference type="InterPro" id="IPR050595">
    <property type="entry name" value="Bact_response_regulator"/>
</dbReference>
<dbReference type="InterPro" id="IPR036641">
    <property type="entry name" value="HPT_dom_sf"/>
</dbReference>
<dbReference type="GO" id="GO:0004672">
    <property type="term" value="F:protein kinase activity"/>
    <property type="evidence" value="ECO:0007669"/>
    <property type="project" value="UniProtKB-ARBA"/>
</dbReference>
<dbReference type="Pfam" id="PF00072">
    <property type="entry name" value="Response_reg"/>
    <property type="match status" value="1"/>
</dbReference>
<dbReference type="PROSITE" id="PS50110">
    <property type="entry name" value="RESPONSE_REGULATORY"/>
    <property type="match status" value="1"/>
</dbReference>
<dbReference type="InterPro" id="IPR008207">
    <property type="entry name" value="Sig_transdc_His_kin_Hpt_dom"/>
</dbReference>